<evidence type="ECO:0000313" key="2">
    <source>
        <dbReference type="Proteomes" id="UP000053411"/>
    </source>
</evidence>
<evidence type="ECO:0008006" key="3">
    <source>
        <dbReference type="Google" id="ProtNLM"/>
    </source>
</evidence>
<dbReference type="RefSeq" id="XP_016635111.1">
    <property type="nucleotide sequence ID" value="XM_016774165.1"/>
</dbReference>
<gene>
    <name evidence="1" type="ORF">Z520_03655</name>
</gene>
<dbReference type="GeneID" id="27709401"/>
<proteinExistence type="predicted"/>
<reference evidence="1 2" key="1">
    <citation type="submission" date="2015-01" db="EMBL/GenBank/DDBJ databases">
        <title>The Genome Sequence of Fonsecaea multimorphosa CBS 102226.</title>
        <authorList>
            <consortium name="The Broad Institute Genomics Platform"/>
            <person name="Cuomo C."/>
            <person name="de Hoog S."/>
            <person name="Gorbushina A."/>
            <person name="Stielow B."/>
            <person name="Teixiera M."/>
            <person name="Abouelleil A."/>
            <person name="Chapman S.B."/>
            <person name="Priest M."/>
            <person name="Young S.K."/>
            <person name="Wortman J."/>
            <person name="Nusbaum C."/>
            <person name="Birren B."/>
        </authorList>
    </citation>
    <scope>NUCLEOTIDE SEQUENCE [LARGE SCALE GENOMIC DNA]</scope>
    <source>
        <strain evidence="1 2">CBS 102226</strain>
    </source>
</reference>
<dbReference type="AlphaFoldDB" id="A0A0D2KW60"/>
<keyword evidence="2" id="KW-1185">Reference proteome</keyword>
<evidence type="ECO:0000313" key="1">
    <source>
        <dbReference type="EMBL" id="KIY00989.1"/>
    </source>
</evidence>
<dbReference type="OrthoDB" id="4161325at2759"/>
<organism evidence="1 2">
    <name type="scientific">Fonsecaea multimorphosa CBS 102226</name>
    <dbReference type="NCBI Taxonomy" id="1442371"/>
    <lineage>
        <taxon>Eukaryota</taxon>
        <taxon>Fungi</taxon>
        <taxon>Dikarya</taxon>
        <taxon>Ascomycota</taxon>
        <taxon>Pezizomycotina</taxon>
        <taxon>Eurotiomycetes</taxon>
        <taxon>Chaetothyriomycetidae</taxon>
        <taxon>Chaetothyriales</taxon>
        <taxon>Herpotrichiellaceae</taxon>
        <taxon>Fonsecaea</taxon>
    </lineage>
</organism>
<dbReference type="EMBL" id="KN848066">
    <property type="protein sequence ID" value="KIY00989.1"/>
    <property type="molecule type" value="Genomic_DNA"/>
</dbReference>
<accession>A0A0D2KW60</accession>
<dbReference type="VEuPathDB" id="FungiDB:Z520_03655"/>
<protein>
    <recommendedName>
        <fullName evidence="3">Transcription factor domain-containing protein</fullName>
    </recommendedName>
</protein>
<dbReference type="Proteomes" id="UP000053411">
    <property type="component" value="Unassembled WGS sequence"/>
</dbReference>
<name>A0A0D2KW60_9EURO</name>
<sequence length="581" mass="64717">MTDPQVQSPLSGQEDYLLRREESHLELERPESTFLQFFKQSLVYASPYCTDPACCAFIDHTPDGLLGTASRALPNQPPDEALYYPLALFENLQELPPSAVVRNLARRYHDRFPCSAPFIARVSSLTDNHSDQTFHILLSKALLGAATSEEPDLRSLTQVLWRACVSLCNGLVEIDNGQGRSLEYLAASTLVVAFGCMQADVDVWGQTDITSGYVQATLYRTDLLGKSNPRSGRLEPQPEAFQVQASALRSFYLLVDTLRSIHYHTPALADPIWTIELGPESEHDLRSLCEDLVQSRHDLPPGLSLGDLLLVLVSILSDINTLLCSLGPLTTPFRKVRDRLESLGDERQRHHLITDASFPSPSHSPSESTALRLDYNPYVPCTIDSEYDRLRRGLRRALDTLESSLRSRPADFDGDTNVSSSTCLTLLHLSRLFLEAGPVIHIVPSLAGYESMHHQAIPPHIPRPCLPHMAGIHFDDHILKVAIEILDSTDAENKAQQSQHGQSTQGTHAEKFCPMWSPLALFYGALAVWARLSDEARTESAHAVTIPLRKLLHMFHTELDNLKNDWDCARKMADVVGTLLL</sequence>